<evidence type="ECO:0000313" key="2">
    <source>
        <dbReference type="EMBL" id="GGF11284.1"/>
    </source>
</evidence>
<dbReference type="RefSeq" id="WP_189044421.1">
    <property type="nucleotide sequence ID" value="NZ_BMJQ01000003.1"/>
</dbReference>
<keyword evidence="1" id="KW-0732">Signal</keyword>
<dbReference type="Pfam" id="PF12276">
    <property type="entry name" value="DUF3617"/>
    <property type="match status" value="1"/>
</dbReference>
<proteinExistence type="predicted"/>
<reference evidence="2" key="1">
    <citation type="journal article" date="2014" name="Int. J. Syst. Evol. Microbiol.">
        <title>Complete genome sequence of Corynebacterium casei LMG S-19264T (=DSM 44701T), isolated from a smear-ripened cheese.</title>
        <authorList>
            <consortium name="US DOE Joint Genome Institute (JGI-PGF)"/>
            <person name="Walter F."/>
            <person name="Albersmeier A."/>
            <person name="Kalinowski J."/>
            <person name="Ruckert C."/>
        </authorList>
    </citation>
    <scope>NUCLEOTIDE SEQUENCE</scope>
    <source>
        <strain evidence="2">CGMCC 1.15725</strain>
    </source>
</reference>
<feature type="chain" id="PRO_5035182644" description="DUF3617 family protein" evidence="1">
    <location>
        <begin position="28"/>
        <end position="177"/>
    </location>
</feature>
<evidence type="ECO:0008006" key="4">
    <source>
        <dbReference type="Google" id="ProtNLM"/>
    </source>
</evidence>
<gene>
    <name evidence="2" type="ORF">GCM10011611_16160</name>
</gene>
<evidence type="ECO:0000313" key="3">
    <source>
        <dbReference type="Proteomes" id="UP000646365"/>
    </source>
</evidence>
<dbReference type="Proteomes" id="UP000646365">
    <property type="component" value="Unassembled WGS sequence"/>
</dbReference>
<sequence length="177" mass="18707">MTKRGIILPATILAPALAVLVSGAARASDIPLDTGLWEMQVTTTIAGITIPPAMQEKMKKLGVNPPGGTPTSSTRQMCVTDETLARFGEPNQGGKCRQENVQRSAKGLSFDLVCESPQNNGHGHVDVVFDDRTHVHGTVKMSGVRTDSSGNTIPLSVDATQTGHWVSTDCGSVKPMN</sequence>
<keyword evidence="3" id="KW-1185">Reference proteome</keyword>
<protein>
    <recommendedName>
        <fullName evidence="4">DUF3617 family protein</fullName>
    </recommendedName>
</protein>
<accession>A0A8J3E2L5</accession>
<organism evidence="2 3">
    <name type="scientific">Aliidongia dinghuensis</name>
    <dbReference type="NCBI Taxonomy" id="1867774"/>
    <lineage>
        <taxon>Bacteria</taxon>
        <taxon>Pseudomonadati</taxon>
        <taxon>Pseudomonadota</taxon>
        <taxon>Alphaproteobacteria</taxon>
        <taxon>Rhodospirillales</taxon>
        <taxon>Dongiaceae</taxon>
        <taxon>Aliidongia</taxon>
    </lineage>
</organism>
<dbReference type="InterPro" id="IPR022061">
    <property type="entry name" value="DUF3617"/>
</dbReference>
<dbReference type="EMBL" id="BMJQ01000003">
    <property type="protein sequence ID" value="GGF11284.1"/>
    <property type="molecule type" value="Genomic_DNA"/>
</dbReference>
<dbReference type="AlphaFoldDB" id="A0A8J3E2L5"/>
<comment type="caution">
    <text evidence="2">The sequence shown here is derived from an EMBL/GenBank/DDBJ whole genome shotgun (WGS) entry which is preliminary data.</text>
</comment>
<name>A0A8J3E2L5_9PROT</name>
<reference evidence="2" key="2">
    <citation type="submission" date="2020-09" db="EMBL/GenBank/DDBJ databases">
        <authorList>
            <person name="Sun Q."/>
            <person name="Zhou Y."/>
        </authorList>
    </citation>
    <scope>NUCLEOTIDE SEQUENCE</scope>
    <source>
        <strain evidence="2">CGMCC 1.15725</strain>
    </source>
</reference>
<feature type="signal peptide" evidence="1">
    <location>
        <begin position="1"/>
        <end position="27"/>
    </location>
</feature>
<evidence type="ECO:0000256" key="1">
    <source>
        <dbReference type="SAM" id="SignalP"/>
    </source>
</evidence>